<dbReference type="RefSeq" id="WP_308454609.1">
    <property type="nucleotide sequence ID" value="NZ_JAJEQR010000054.1"/>
</dbReference>
<sequence length="535" mass="61398">MPRKNITAYDLMISCPGDVTKYVDVVKECIESFNITIGRLNNAEIVGQHWSISSFSQSGDRPQEILNKQFVRDCDAAVAIFWTRFGTSTDKYGSGTEEEIEEMRSAGKQVFTYFVTESVDLNKVDLEQYKKVQEFKAKYEGKEKYGTYSSVSNIEEFRKIFSNHLTMYFLPIIMGEKQVTISSQKESKLIIEDYNDSEEGCVAVLHSDYINGKFVSKMETDIIERIEKTKSIVLQPRIEKVNCEEKKAISEEKNDKVIEIDGTKLTLKETDFFKGLTSNAEIKEEWKKKILSFSNRLGITIDDAFWNVGNLTVSKSLLNPVLGGGGSSLNGNDDEKQHYSEIKDIYWKIEELDEYREFLGIIDSYKIVELVLANDGTTYDEDIDVKLHVGKGNIVKKEELPIPGILTIDDFIEMQFTESVFKMRETDKVIGYVGYPMLPPRINYRINTPFNQPSVEEEYEDSKQKYEDSINQIFCFEIYEKDDEDVLVIHLDYLKHNTKMALPSVLVFKNVPETISYEISSKHTSEVTCGVLKMA</sequence>
<evidence type="ECO:0000313" key="1">
    <source>
        <dbReference type="EMBL" id="MCC2232173.1"/>
    </source>
</evidence>
<reference evidence="1" key="1">
    <citation type="submission" date="2021-10" db="EMBL/GenBank/DDBJ databases">
        <title>Anaerobic single-cell dispensing facilitates the cultivation of human gut bacteria.</title>
        <authorList>
            <person name="Afrizal A."/>
        </authorList>
    </citation>
    <scope>NUCLEOTIDE SEQUENCE</scope>
    <source>
        <strain evidence="1">CLA-AA-H215</strain>
    </source>
</reference>
<name>A0AAE3ED39_9FIRM</name>
<gene>
    <name evidence="1" type="ORF">LKD81_14415</name>
</gene>
<accession>A0AAE3ED39</accession>
<proteinExistence type="predicted"/>
<evidence type="ECO:0000313" key="2">
    <source>
        <dbReference type="Proteomes" id="UP001198182"/>
    </source>
</evidence>
<dbReference type="AlphaFoldDB" id="A0AAE3ED39"/>
<organism evidence="1 2">
    <name type="scientific">Hominifimenecus microfluidus</name>
    <dbReference type="NCBI Taxonomy" id="2885348"/>
    <lineage>
        <taxon>Bacteria</taxon>
        <taxon>Bacillati</taxon>
        <taxon>Bacillota</taxon>
        <taxon>Clostridia</taxon>
        <taxon>Lachnospirales</taxon>
        <taxon>Lachnospiraceae</taxon>
        <taxon>Hominifimenecus</taxon>
    </lineage>
</organism>
<dbReference type="Proteomes" id="UP001198182">
    <property type="component" value="Unassembled WGS sequence"/>
</dbReference>
<protein>
    <recommendedName>
        <fullName evidence="3">DUF4062 domain-containing protein</fullName>
    </recommendedName>
</protein>
<keyword evidence="2" id="KW-1185">Reference proteome</keyword>
<dbReference type="EMBL" id="JAJEQR010000054">
    <property type="protein sequence ID" value="MCC2232173.1"/>
    <property type="molecule type" value="Genomic_DNA"/>
</dbReference>
<comment type="caution">
    <text evidence="1">The sequence shown here is derived from an EMBL/GenBank/DDBJ whole genome shotgun (WGS) entry which is preliminary data.</text>
</comment>
<evidence type="ECO:0008006" key="3">
    <source>
        <dbReference type="Google" id="ProtNLM"/>
    </source>
</evidence>